<evidence type="ECO:0000313" key="8">
    <source>
        <dbReference type="EMBL" id="RMY80492.1"/>
    </source>
</evidence>
<dbReference type="InterPro" id="IPR013320">
    <property type="entry name" value="ConA-like_dom_sf"/>
</dbReference>
<feature type="compositionally biased region" description="Gly residues" evidence="6">
    <location>
        <begin position="594"/>
        <end position="603"/>
    </location>
</feature>
<dbReference type="EMBL" id="QWIR01000324">
    <property type="protein sequence ID" value="RMY80492.1"/>
    <property type="molecule type" value="Genomic_DNA"/>
</dbReference>
<feature type="compositionally biased region" description="Basic and acidic residues" evidence="6">
    <location>
        <begin position="605"/>
        <end position="627"/>
    </location>
</feature>
<protein>
    <recommendedName>
        <fullName evidence="7">Beta-xylosidase C-terminal Concanavalin A-like domain-containing protein</fullName>
    </recommendedName>
</protein>
<feature type="active site" description="Proton acceptor" evidence="4">
    <location>
        <position position="35"/>
    </location>
</feature>
<feature type="site" description="Important for catalytic activity, responsible for pKa modulation of the active site Glu and correct orientation of both the proton donor and substrate" evidence="5">
    <location>
        <position position="159"/>
    </location>
</feature>
<proteinExistence type="inferred from homology"/>
<evidence type="ECO:0000259" key="7">
    <source>
        <dbReference type="Pfam" id="PF17851"/>
    </source>
</evidence>
<evidence type="ECO:0000256" key="6">
    <source>
        <dbReference type="SAM" id="MobiDB-lite"/>
    </source>
</evidence>
<dbReference type="Gene3D" id="2.115.10.20">
    <property type="entry name" value="Glycosyl hydrolase domain, family 43"/>
    <property type="match status" value="1"/>
</dbReference>
<evidence type="ECO:0000313" key="9">
    <source>
        <dbReference type="Proteomes" id="UP000268823"/>
    </source>
</evidence>
<feature type="compositionally biased region" description="Gly residues" evidence="6">
    <location>
        <begin position="630"/>
        <end position="641"/>
    </location>
</feature>
<keyword evidence="2" id="KW-0378">Hydrolase</keyword>
<dbReference type="OrthoDB" id="408373at2759"/>
<comment type="similarity">
    <text evidence="1">Belongs to the glycosyl hydrolase 43 family.</text>
</comment>
<dbReference type="GO" id="GO:0005975">
    <property type="term" value="P:carbohydrate metabolic process"/>
    <property type="evidence" value="ECO:0007669"/>
    <property type="project" value="InterPro"/>
</dbReference>
<dbReference type="VEuPathDB" id="FungiDB:BTJ68_09465"/>
<evidence type="ECO:0000256" key="1">
    <source>
        <dbReference type="ARBA" id="ARBA00009865"/>
    </source>
</evidence>
<dbReference type="InterPro" id="IPR023296">
    <property type="entry name" value="Glyco_hydro_beta-prop_sf"/>
</dbReference>
<sequence length="675" mass="73912">MRLQDTAPSLLLLATALAEDNDTFFNPILSGFHPDPSCISVPDLDWTFFCATSSFAAFPGIPIHASKDLVHWKLISNALARPEQLPDLAIINGSTSGIWAPSLRYHDGTFYIMTTLVFDHEPQSNVSRWDNFLISTTDPYNSTAWSDPIHFPFVGYDTDPFWDPQDNNKTYVTGSHAYRIYPAITQAPIDLNTGELEYDPVILWNGTGGNAPEGPHVYYKDDYYYLMIAEGGTGIGHMETIARSRSLNGEYYHAYEGNPIVTNANTSAYFQTLGHADLFQDRRGQWWGVALSTRSGPEYEVFPMGRESVLAPVTWHEGEWPIWSNITGKMEAWPLPPSEPIHQGEGQLINTPDHLTFPPNSTLPPHLIHWRIPVRENYQVSAPDHPNTLQLTASVLNLTGHDGVTASHPQGQTFLARRQVDTFFTFAVNLDISDLRREGDEAGVSVFLTQNHHYDLGIVMLPSSSSSPTSSQSLTPHFRLRGISTSTTSPDFPVLLQPVNQTWLSSPPHQNQPHPASQQTSNPIRLEIQATNLTHYALSAAPSGAEHLRQTLGYSPARGVSYGFTGVVVGVYCTVNGREGEEGGEVGEGEGEGKGGCAGGDGYGEQERGSGYEERDGSKDHEGRESARGVGRGGGGGGGRCGRGKGERGRKSAGGSRPKVWVSEWVYEGMGQVRS</sequence>
<dbReference type="Pfam" id="PF04616">
    <property type="entry name" value="Glyco_hydro_43"/>
    <property type="match status" value="1"/>
</dbReference>
<dbReference type="AlphaFoldDB" id="A0A3M7EVF3"/>
<dbReference type="Proteomes" id="UP000268823">
    <property type="component" value="Unassembled WGS sequence"/>
</dbReference>
<dbReference type="SUPFAM" id="SSF75005">
    <property type="entry name" value="Arabinanase/levansucrase/invertase"/>
    <property type="match status" value="1"/>
</dbReference>
<reference evidence="8 9" key="1">
    <citation type="journal article" date="2018" name="BMC Genomics">
        <title>Genomic evidence for intraspecific hybridization in a clonal and extremely halotolerant yeast.</title>
        <authorList>
            <person name="Gostincar C."/>
            <person name="Stajich J.E."/>
            <person name="Zupancic J."/>
            <person name="Zalar P."/>
            <person name="Gunde-Cimerman N."/>
        </authorList>
    </citation>
    <scope>NUCLEOTIDE SEQUENCE [LARGE SCALE GENOMIC DNA]</scope>
    <source>
        <strain evidence="8 9">EXF-2788</strain>
    </source>
</reference>
<comment type="caution">
    <text evidence="8">The sequence shown here is derived from an EMBL/GenBank/DDBJ whole genome shotgun (WGS) entry which is preliminary data.</text>
</comment>
<dbReference type="Gene3D" id="2.60.120.200">
    <property type="match status" value="1"/>
</dbReference>
<evidence type="ECO:0000256" key="4">
    <source>
        <dbReference type="PIRSR" id="PIRSR606710-1"/>
    </source>
</evidence>
<dbReference type="PANTHER" id="PTHR42812">
    <property type="entry name" value="BETA-XYLOSIDASE"/>
    <property type="match status" value="1"/>
</dbReference>
<dbReference type="InterPro" id="IPR006710">
    <property type="entry name" value="Glyco_hydro_43"/>
</dbReference>
<evidence type="ECO:0000256" key="3">
    <source>
        <dbReference type="ARBA" id="ARBA00023295"/>
    </source>
</evidence>
<feature type="active site" description="Proton donor" evidence="4">
    <location>
        <position position="213"/>
    </location>
</feature>
<dbReference type="Pfam" id="PF17851">
    <property type="entry name" value="GH43_C2"/>
    <property type="match status" value="1"/>
</dbReference>
<gene>
    <name evidence="8" type="ORF">D0861_08568</name>
</gene>
<evidence type="ECO:0000256" key="2">
    <source>
        <dbReference type="ARBA" id="ARBA00022801"/>
    </source>
</evidence>
<dbReference type="SUPFAM" id="SSF49899">
    <property type="entry name" value="Concanavalin A-like lectins/glucanases"/>
    <property type="match status" value="1"/>
</dbReference>
<name>A0A3M7EVF3_HORWE</name>
<evidence type="ECO:0000256" key="5">
    <source>
        <dbReference type="PIRSR" id="PIRSR606710-2"/>
    </source>
</evidence>
<dbReference type="GO" id="GO:0004553">
    <property type="term" value="F:hydrolase activity, hydrolyzing O-glycosyl compounds"/>
    <property type="evidence" value="ECO:0007669"/>
    <property type="project" value="InterPro"/>
</dbReference>
<accession>A0A3M7EVF3</accession>
<dbReference type="InterPro" id="IPR041542">
    <property type="entry name" value="GH43_C2"/>
</dbReference>
<keyword evidence="3" id="KW-0326">Glycosidase</keyword>
<organism evidence="8 9">
    <name type="scientific">Hortaea werneckii</name>
    <name type="common">Black yeast</name>
    <name type="synonym">Cladosporium werneckii</name>
    <dbReference type="NCBI Taxonomy" id="91943"/>
    <lineage>
        <taxon>Eukaryota</taxon>
        <taxon>Fungi</taxon>
        <taxon>Dikarya</taxon>
        <taxon>Ascomycota</taxon>
        <taxon>Pezizomycotina</taxon>
        <taxon>Dothideomycetes</taxon>
        <taxon>Dothideomycetidae</taxon>
        <taxon>Mycosphaerellales</taxon>
        <taxon>Teratosphaeriaceae</taxon>
        <taxon>Hortaea</taxon>
    </lineage>
</organism>
<dbReference type="CDD" id="cd18833">
    <property type="entry name" value="GH43_PcXyl-like"/>
    <property type="match status" value="1"/>
</dbReference>
<feature type="domain" description="Beta-xylosidase C-terminal Concanavalin A-like" evidence="7">
    <location>
        <begin position="361"/>
        <end position="460"/>
    </location>
</feature>
<feature type="region of interest" description="Disordered" evidence="6">
    <location>
        <begin position="580"/>
        <end position="660"/>
    </location>
</feature>
<dbReference type="PANTHER" id="PTHR42812:SF17">
    <property type="entry name" value="BETA-XYLOSIDASE C-TERMINAL CONCANAVALIN A-LIKE DOMAIN-CONTAINING PROTEIN-RELATED"/>
    <property type="match status" value="1"/>
</dbReference>
<dbReference type="InterPro" id="IPR051795">
    <property type="entry name" value="Glycosyl_Hydrlase_43"/>
</dbReference>